<name>A0A8T1RKQ1_CARIL</name>
<comment type="caution">
    <text evidence="2">The sequence shown here is derived from an EMBL/GenBank/DDBJ whole genome shotgun (WGS) entry which is preliminary data.</text>
</comment>
<accession>A0A8T1RKQ1</accession>
<evidence type="ECO:0000313" key="3">
    <source>
        <dbReference type="Proteomes" id="UP000811609"/>
    </source>
</evidence>
<dbReference type="EMBL" id="CM031809">
    <property type="protein sequence ID" value="KAG6667428.1"/>
    <property type="molecule type" value="Genomic_DNA"/>
</dbReference>
<keyword evidence="3" id="KW-1185">Reference proteome</keyword>
<proteinExistence type="predicted"/>
<dbReference type="AlphaFoldDB" id="A0A8T1RKQ1"/>
<evidence type="ECO:0000313" key="2">
    <source>
        <dbReference type="EMBL" id="KAG6667428.1"/>
    </source>
</evidence>
<dbReference type="Proteomes" id="UP000811609">
    <property type="component" value="Chromosome 1"/>
</dbReference>
<feature type="coiled-coil region" evidence="1">
    <location>
        <begin position="110"/>
        <end position="137"/>
    </location>
</feature>
<keyword evidence="1" id="KW-0175">Coiled coil</keyword>
<reference evidence="2" key="1">
    <citation type="submission" date="2020-12" db="EMBL/GenBank/DDBJ databases">
        <title>WGS assembly of Carya illinoinensis cv. Pawnee.</title>
        <authorList>
            <person name="Platts A."/>
            <person name="Shu S."/>
            <person name="Wright S."/>
            <person name="Barry K."/>
            <person name="Edger P."/>
            <person name="Pires J.C."/>
            <person name="Schmutz J."/>
        </authorList>
    </citation>
    <scope>NUCLEOTIDE SEQUENCE</scope>
    <source>
        <tissue evidence="2">Leaf</tissue>
    </source>
</reference>
<organism evidence="2 3">
    <name type="scientific">Carya illinoinensis</name>
    <name type="common">Pecan</name>
    <dbReference type="NCBI Taxonomy" id="32201"/>
    <lineage>
        <taxon>Eukaryota</taxon>
        <taxon>Viridiplantae</taxon>
        <taxon>Streptophyta</taxon>
        <taxon>Embryophyta</taxon>
        <taxon>Tracheophyta</taxon>
        <taxon>Spermatophyta</taxon>
        <taxon>Magnoliopsida</taxon>
        <taxon>eudicotyledons</taxon>
        <taxon>Gunneridae</taxon>
        <taxon>Pentapetalae</taxon>
        <taxon>rosids</taxon>
        <taxon>fabids</taxon>
        <taxon>Fagales</taxon>
        <taxon>Juglandaceae</taxon>
        <taxon>Carya</taxon>
    </lineage>
</organism>
<dbReference type="InterPro" id="IPR053316">
    <property type="entry name" value="Epigenetic_reg_gene_expr"/>
</dbReference>
<sequence>MGSSAAQADYAAFLEKFIPNYMGPRNIAECALVEMEDVRQAKAVLSEISQFPFMMSGMPRPVRARPAQVEMFDERPIKPGRRIQCRWLEENDPDFEIAREMKRLTNKHAAEAAFLQKKQLQEEEKLAKQQLDTLKGNYKKYEMVDSIMADGTARRLARHYNLRVAED</sequence>
<dbReference type="PANTHER" id="PTHR36309">
    <property type="entry name" value="RNA-BINDING (RRM/RBD/RNP MOTIFS) FAMILY PROTEIN"/>
    <property type="match status" value="1"/>
</dbReference>
<dbReference type="PANTHER" id="PTHR36309:SF1">
    <property type="entry name" value="RNA-BINDING (RRM_RBD_RNP MOTIFS) FAMILY PROTEIN"/>
    <property type="match status" value="1"/>
</dbReference>
<evidence type="ECO:0000256" key="1">
    <source>
        <dbReference type="SAM" id="Coils"/>
    </source>
</evidence>
<protein>
    <recommendedName>
        <fullName evidence="4">RRM domain-containing protein</fullName>
    </recommendedName>
</protein>
<evidence type="ECO:0008006" key="4">
    <source>
        <dbReference type="Google" id="ProtNLM"/>
    </source>
</evidence>
<gene>
    <name evidence="2" type="ORF">CIPAW_01G100400</name>
</gene>